<name>I3EK70_NEMP3</name>
<keyword evidence="2" id="KW-0648">Protein biosynthesis</keyword>
<accession>I3EK70</accession>
<feature type="compositionally biased region" description="Acidic residues" evidence="1">
    <location>
        <begin position="7"/>
        <end position="17"/>
    </location>
</feature>
<evidence type="ECO:0000313" key="2">
    <source>
        <dbReference type="EMBL" id="EIJ89617.1"/>
    </source>
</evidence>
<keyword evidence="2" id="KW-0396">Initiation factor</keyword>
<reference evidence="2" key="1">
    <citation type="submission" date="2011-01" db="EMBL/GenBank/DDBJ databases">
        <title>The Genome Sequence of Nematocida parisii strain ERTm3.</title>
        <authorList>
            <consortium name="The Broad Institute Genome Sequencing Platform"/>
            <consortium name="The Broad Institute Genome Sequencing Center for Infectious Disease"/>
            <person name="Cuomo C."/>
            <person name="Troemel E."/>
            <person name="Young S.K."/>
            <person name="Zeng Q."/>
            <person name="Gargeya S."/>
            <person name="Fitzgerald M."/>
            <person name="Haas B."/>
            <person name="Abouelleil A."/>
            <person name="Alvarado L."/>
            <person name="Arachchi H.M."/>
            <person name="Berlin A."/>
            <person name="Chapman S.B."/>
            <person name="Gearin G."/>
            <person name="Goldberg J."/>
            <person name="Griggs A."/>
            <person name="Gujja S."/>
            <person name="Hansen M."/>
            <person name="Heiman D."/>
            <person name="Howarth C."/>
            <person name="Larimer J."/>
            <person name="Lui A."/>
            <person name="MacDonald P.J.P."/>
            <person name="McCowen C."/>
            <person name="Montmayeur A."/>
            <person name="Murphy C."/>
            <person name="Neiman D."/>
            <person name="Pearson M."/>
            <person name="Priest M."/>
            <person name="Roberts A."/>
            <person name="Saif S."/>
            <person name="Shea T."/>
            <person name="Sisk P."/>
            <person name="Stolte C."/>
            <person name="Sykes S."/>
            <person name="Wortman J."/>
            <person name="Nusbaum C."/>
            <person name="Birren B."/>
        </authorList>
    </citation>
    <scope>NUCLEOTIDE SEQUENCE</scope>
    <source>
        <strain evidence="2">ERTm3</strain>
    </source>
</reference>
<organism evidence="2 3">
    <name type="scientific">Nematocida parisii (strain ERTm3)</name>
    <name type="common">Nematode killer fungus</name>
    <dbReference type="NCBI Taxonomy" id="935791"/>
    <lineage>
        <taxon>Eukaryota</taxon>
        <taxon>Fungi</taxon>
        <taxon>Fungi incertae sedis</taxon>
        <taxon>Microsporidia</taxon>
        <taxon>Nematocida</taxon>
    </lineage>
</organism>
<dbReference type="EMBL" id="GL870876">
    <property type="protein sequence ID" value="EIJ89617.1"/>
    <property type="molecule type" value="Genomic_DNA"/>
</dbReference>
<dbReference type="Proteomes" id="UP000002872">
    <property type="component" value="Unassembled WGS sequence"/>
</dbReference>
<dbReference type="GO" id="GO:0003743">
    <property type="term" value="F:translation initiation factor activity"/>
    <property type="evidence" value="ECO:0007669"/>
    <property type="project" value="UniProtKB-KW"/>
</dbReference>
<evidence type="ECO:0000256" key="1">
    <source>
        <dbReference type="SAM" id="MobiDB-lite"/>
    </source>
</evidence>
<sequence length="46" mass="5402">MRSNEAEAFDTESEEMETYNAPAQEETVNLSEDELKRYVKFRRTGV</sequence>
<protein>
    <submittedName>
        <fullName evidence="2">Transcription initiation factor TFIID 28kda subunit</fullName>
    </submittedName>
</protein>
<dbReference type="HOGENOM" id="CLU_3191494_0_0_1"/>
<gene>
    <name evidence="2" type="ORF">NEQG_00387</name>
</gene>
<evidence type="ECO:0000313" key="3">
    <source>
        <dbReference type="Proteomes" id="UP000002872"/>
    </source>
</evidence>
<proteinExistence type="predicted"/>
<feature type="region of interest" description="Disordered" evidence="1">
    <location>
        <begin position="1"/>
        <end position="27"/>
    </location>
</feature>
<dbReference type="VEuPathDB" id="MicrosporidiaDB:NEQG_00387"/>
<keyword evidence="3" id="KW-1185">Reference proteome</keyword>
<dbReference type="InParanoid" id="I3EK70"/>
<dbReference type="AlphaFoldDB" id="I3EK70"/>